<keyword evidence="1" id="KW-0304">Gas vesicle</keyword>
<accession>A0ABV8HS58</accession>
<evidence type="ECO:0000256" key="1">
    <source>
        <dbReference type="ARBA" id="ARBA00022987"/>
    </source>
</evidence>
<name>A0ABV8HS58_9ACTN</name>
<dbReference type="InterPro" id="IPR009430">
    <property type="entry name" value="GvpL/GvpF"/>
</dbReference>
<evidence type="ECO:0000256" key="3">
    <source>
        <dbReference type="ARBA" id="ARBA00035643"/>
    </source>
</evidence>
<comment type="caution">
    <text evidence="4">The sequence shown here is derived from an EMBL/GenBank/DDBJ whole genome shotgun (WGS) entry which is preliminary data.</text>
</comment>
<dbReference type="Proteomes" id="UP001595765">
    <property type="component" value="Unassembled WGS sequence"/>
</dbReference>
<proteinExistence type="inferred from homology"/>
<evidence type="ECO:0000313" key="5">
    <source>
        <dbReference type="Proteomes" id="UP001595765"/>
    </source>
</evidence>
<reference evidence="5" key="1">
    <citation type="journal article" date="2019" name="Int. J. Syst. Evol. Microbiol.">
        <title>The Global Catalogue of Microorganisms (GCM) 10K type strain sequencing project: providing services to taxonomists for standard genome sequencing and annotation.</title>
        <authorList>
            <consortium name="The Broad Institute Genomics Platform"/>
            <consortium name="The Broad Institute Genome Sequencing Center for Infectious Disease"/>
            <person name="Wu L."/>
            <person name="Ma J."/>
        </authorList>
    </citation>
    <scope>NUCLEOTIDE SEQUENCE [LARGE SCALE GENOMIC DNA]</scope>
    <source>
        <strain evidence="5">CGMCC 4.7237</strain>
    </source>
</reference>
<gene>
    <name evidence="4" type="ORF">ACFO3J_21165</name>
</gene>
<dbReference type="EMBL" id="JBHSBB010000014">
    <property type="protein sequence ID" value="MFC4033972.1"/>
    <property type="molecule type" value="Genomic_DNA"/>
</dbReference>
<organism evidence="4 5">
    <name type="scientific">Streptomyces polygonati</name>
    <dbReference type="NCBI Taxonomy" id="1617087"/>
    <lineage>
        <taxon>Bacteria</taxon>
        <taxon>Bacillati</taxon>
        <taxon>Actinomycetota</taxon>
        <taxon>Actinomycetes</taxon>
        <taxon>Kitasatosporales</taxon>
        <taxon>Streptomycetaceae</taxon>
        <taxon>Streptomyces</taxon>
    </lineage>
</organism>
<dbReference type="PANTHER" id="PTHR36852">
    <property type="entry name" value="PROTEIN GVPL 2"/>
    <property type="match status" value="1"/>
</dbReference>
<keyword evidence="5" id="KW-1185">Reference proteome</keyword>
<comment type="similarity">
    <text evidence="3">Belongs to the gas vesicle GvpF/GvpL family.</text>
</comment>
<dbReference type="Pfam" id="PF06386">
    <property type="entry name" value="GvpL_GvpF"/>
    <property type="match status" value="1"/>
</dbReference>
<evidence type="ECO:0000313" key="4">
    <source>
        <dbReference type="EMBL" id="MFC4033972.1"/>
    </source>
</evidence>
<comment type="subcellular location">
    <subcellularLocation>
        <location evidence="2">Gas vesicle</location>
    </subcellularLocation>
</comment>
<dbReference type="PANTHER" id="PTHR36852:SF1">
    <property type="entry name" value="PROTEIN GVPL 2"/>
    <property type="match status" value="1"/>
</dbReference>
<dbReference type="RefSeq" id="WP_386431341.1">
    <property type="nucleotide sequence ID" value="NZ_JBHSBB010000014.1"/>
</dbReference>
<evidence type="ECO:0000256" key="2">
    <source>
        <dbReference type="ARBA" id="ARBA00035108"/>
    </source>
</evidence>
<sequence>MSLYVYGVVRAATSLPAALRGVGEPPQRVRKLTVGKTAAVVGAAPERLRASRRDLGAHQNVQLALSAAGPLLPTRFGVVADDRYQLRRQLTERSDDYLAALDRVAGMVEMNVKVAAVESGLASIVRDDPEVRRARERSRRSPSMEADLRLGEAVMAGLRRRAGAVGAAVTAALSAMAADMQQGPEVAEYVLNASFLVAAEEAERFRTAAAGLTRDHAGQAAVTVTGPLPCYSFAALPAPARA</sequence>
<protein>
    <submittedName>
        <fullName evidence="4">GvpL/GvpF family gas vesicle protein</fullName>
    </submittedName>
</protein>